<evidence type="ECO:0000259" key="5">
    <source>
        <dbReference type="PROSITE" id="PS50949"/>
    </source>
</evidence>
<dbReference type="GO" id="GO:0045892">
    <property type="term" value="P:negative regulation of DNA-templated transcription"/>
    <property type="evidence" value="ECO:0007669"/>
    <property type="project" value="TreeGrafter"/>
</dbReference>
<dbReference type="RefSeq" id="WP_059377868.1">
    <property type="nucleotide sequence ID" value="NZ_CP061008.1"/>
</dbReference>
<sequence>MSTLTNVRSESPVSSSPVALDRDSPLPLYVQIKRRVLMMILNWQQESDRFHTDHELSEQFNVSRMTVRQAIQELVDEGYLRRVRGSGTFVCAPKIDEQFSPAMDFIDQWSAHGRPLSLRVLHCAQEPASAAVARELDVAPGTPVWSILRLRTVQQVPISIDYRYVRTDRIPHIDARQAEAGSLLELIGRQVELAYGNLKIEGGAVQAEHADYLSLLPGDPVLTRHLVYFDKQDRPVMSGLSHYRADQVRYSVRVPLLNGAGKTDQVSDSLEFRNPPGATEN</sequence>
<evidence type="ECO:0000313" key="7">
    <source>
        <dbReference type="Proteomes" id="UP000285324"/>
    </source>
</evidence>
<keyword evidence="3" id="KW-0804">Transcription</keyword>
<dbReference type="Pfam" id="PF00392">
    <property type="entry name" value="GntR"/>
    <property type="match status" value="1"/>
</dbReference>
<accession>A0A424W7I8</accession>
<evidence type="ECO:0000256" key="2">
    <source>
        <dbReference type="ARBA" id="ARBA00023125"/>
    </source>
</evidence>
<protein>
    <submittedName>
        <fullName evidence="6">GntR family transcriptional regulator</fullName>
    </submittedName>
</protein>
<dbReference type="Gene3D" id="1.10.10.10">
    <property type="entry name" value="Winged helix-like DNA-binding domain superfamily/Winged helix DNA-binding domain"/>
    <property type="match status" value="1"/>
</dbReference>
<dbReference type="SMART" id="SM00420">
    <property type="entry name" value="HTH_DEOR"/>
    <property type="match status" value="1"/>
</dbReference>
<gene>
    <name evidence="6" type="ORF">DY367_23780</name>
</gene>
<dbReference type="PANTHER" id="PTHR44846:SF1">
    <property type="entry name" value="MANNOSYL-D-GLYCERATE TRANSPORT_METABOLISM SYSTEM REPRESSOR MNGR-RELATED"/>
    <property type="match status" value="1"/>
</dbReference>
<dbReference type="SUPFAM" id="SSF64288">
    <property type="entry name" value="Chorismate lyase-like"/>
    <property type="match status" value="1"/>
</dbReference>
<dbReference type="EMBL" id="QVXO01000045">
    <property type="protein sequence ID" value="RPJ89244.1"/>
    <property type="molecule type" value="Genomic_DNA"/>
</dbReference>
<dbReference type="GO" id="GO:0003700">
    <property type="term" value="F:DNA-binding transcription factor activity"/>
    <property type="evidence" value="ECO:0007669"/>
    <property type="project" value="InterPro"/>
</dbReference>
<dbReference type="Pfam" id="PF07702">
    <property type="entry name" value="UTRA"/>
    <property type="match status" value="1"/>
</dbReference>
<feature type="compositionally biased region" description="Low complexity" evidence="4">
    <location>
        <begin position="9"/>
        <end position="18"/>
    </location>
</feature>
<evidence type="ECO:0000256" key="4">
    <source>
        <dbReference type="SAM" id="MobiDB-lite"/>
    </source>
</evidence>
<dbReference type="InterPro" id="IPR000524">
    <property type="entry name" value="Tscrpt_reg_HTH_GntR"/>
</dbReference>
<dbReference type="CDD" id="cd07377">
    <property type="entry name" value="WHTH_GntR"/>
    <property type="match status" value="1"/>
</dbReference>
<name>A0A424W7I8_ALCXX</name>
<dbReference type="AlphaFoldDB" id="A0A424W7I8"/>
<dbReference type="SUPFAM" id="SSF46785">
    <property type="entry name" value="Winged helix' DNA-binding domain"/>
    <property type="match status" value="1"/>
</dbReference>
<organism evidence="6 7">
    <name type="scientific">Alcaligenes xylosoxydans xylosoxydans</name>
    <name type="common">Achromobacter xylosoxidans</name>
    <dbReference type="NCBI Taxonomy" id="85698"/>
    <lineage>
        <taxon>Bacteria</taxon>
        <taxon>Pseudomonadati</taxon>
        <taxon>Pseudomonadota</taxon>
        <taxon>Betaproteobacteria</taxon>
        <taxon>Burkholderiales</taxon>
        <taxon>Alcaligenaceae</taxon>
        <taxon>Achromobacter</taxon>
    </lineage>
</organism>
<dbReference type="OrthoDB" id="8582866at2"/>
<dbReference type="InterPro" id="IPR001034">
    <property type="entry name" value="DeoR_HTH"/>
</dbReference>
<feature type="domain" description="HTH gntR-type" evidence="5">
    <location>
        <begin position="26"/>
        <end position="93"/>
    </location>
</feature>
<dbReference type="InterPro" id="IPR050679">
    <property type="entry name" value="Bact_HTH_transcr_reg"/>
</dbReference>
<dbReference type="PANTHER" id="PTHR44846">
    <property type="entry name" value="MANNOSYL-D-GLYCERATE TRANSPORT/METABOLISM SYSTEM REPRESSOR MNGR-RELATED"/>
    <property type="match status" value="1"/>
</dbReference>
<evidence type="ECO:0000256" key="1">
    <source>
        <dbReference type="ARBA" id="ARBA00023015"/>
    </source>
</evidence>
<dbReference type="Gene3D" id="3.40.1410.10">
    <property type="entry name" value="Chorismate lyase-like"/>
    <property type="match status" value="1"/>
</dbReference>
<dbReference type="InterPro" id="IPR011663">
    <property type="entry name" value="UTRA"/>
</dbReference>
<feature type="region of interest" description="Disordered" evidence="4">
    <location>
        <begin position="262"/>
        <end position="281"/>
    </location>
</feature>
<evidence type="ECO:0000313" key="6">
    <source>
        <dbReference type="EMBL" id="RPJ89244.1"/>
    </source>
</evidence>
<dbReference type="InterPro" id="IPR028978">
    <property type="entry name" value="Chorismate_lyase_/UTRA_dom_sf"/>
</dbReference>
<keyword evidence="2" id="KW-0238">DNA-binding</keyword>
<dbReference type="GO" id="GO:0003677">
    <property type="term" value="F:DNA binding"/>
    <property type="evidence" value="ECO:0007669"/>
    <property type="project" value="UniProtKB-KW"/>
</dbReference>
<reference evidence="6 7" key="1">
    <citation type="submission" date="2018-08" db="EMBL/GenBank/DDBJ databases">
        <title>Achromobacter xylosoxidans Genome sequencing and assembly.</title>
        <authorList>
            <person name="Wang R."/>
            <person name="Rensing C."/>
            <person name="Li Y."/>
        </authorList>
    </citation>
    <scope>NUCLEOTIDE SEQUENCE [LARGE SCALE GENOMIC DNA]</scope>
    <source>
        <strain evidence="6 7">GD003A</strain>
    </source>
</reference>
<dbReference type="InterPro" id="IPR036388">
    <property type="entry name" value="WH-like_DNA-bd_sf"/>
</dbReference>
<dbReference type="PRINTS" id="PR00035">
    <property type="entry name" value="HTHGNTR"/>
</dbReference>
<dbReference type="InterPro" id="IPR036390">
    <property type="entry name" value="WH_DNA-bd_sf"/>
</dbReference>
<keyword evidence="1" id="KW-0805">Transcription regulation</keyword>
<feature type="region of interest" description="Disordered" evidence="4">
    <location>
        <begin position="1"/>
        <end position="20"/>
    </location>
</feature>
<dbReference type="SMART" id="SM00345">
    <property type="entry name" value="HTH_GNTR"/>
    <property type="match status" value="1"/>
</dbReference>
<evidence type="ECO:0000256" key="3">
    <source>
        <dbReference type="ARBA" id="ARBA00023163"/>
    </source>
</evidence>
<proteinExistence type="predicted"/>
<dbReference type="Proteomes" id="UP000285324">
    <property type="component" value="Unassembled WGS sequence"/>
</dbReference>
<comment type="caution">
    <text evidence="6">The sequence shown here is derived from an EMBL/GenBank/DDBJ whole genome shotgun (WGS) entry which is preliminary data.</text>
</comment>
<dbReference type="SMART" id="SM00866">
    <property type="entry name" value="UTRA"/>
    <property type="match status" value="1"/>
</dbReference>
<dbReference type="PROSITE" id="PS50949">
    <property type="entry name" value="HTH_GNTR"/>
    <property type="match status" value="1"/>
</dbReference>